<name>A0A7G8TFP6_9FIRM</name>
<dbReference type="PANTHER" id="PTHR46847:SF1">
    <property type="entry name" value="D-ALLOSE-BINDING PERIPLASMIC PROTEIN-RELATED"/>
    <property type="match status" value="1"/>
</dbReference>
<comment type="subcellular location">
    <subcellularLocation>
        <location evidence="1">Cell envelope</location>
    </subcellularLocation>
</comment>
<protein>
    <submittedName>
        <fullName evidence="6">Substrate-binding domain-containing protein</fullName>
    </submittedName>
</protein>
<dbReference type="Gene3D" id="3.40.50.2300">
    <property type="match status" value="2"/>
</dbReference>
<dbReference type="SUPFAM" id="SSF53822">
    <property type="entry name" value="Periplasmic binding protein-like I"/>
    <property type="match status" value="1"/>
</dbReference>
<gene>
    <name evidence="6" type="ORF">HCR03_09640</name>
</gene>
<evidence type="ECO:0000256" key="2">
    <source>
        <dbReference type="ARBA" id="ARBA00007639"/>
    </source>
</evidence>
<dbReference type="GO" id="GO:0030313">
    <property type="term" value="C:cell envelope"/>
    <property type="evidence" value="ECO:0007669"/>
    <property type="project" value="UniProtKB-SubCell"/>
</dbReference>
<feature type="chain" id="PRO_5038971930" evidence="4">
    <location>
        <begin position="29"/>
        <end position="359"/>
    </location>
</feature>
<feature type="domain" description="Periplasmic binding protein" evidence="5">
    <location>
        <begin position="78"/>
        <end position="331"/>
    </location>
</feature>
<comment type="similarity">
    <text evidence="2">Belongs to the bacterial solute-binding protein 2 family.</text>
</comment>
<dbReference type="Pfam" id="PF13407">
    <property type="entry name" value="Peripla_BP_4"/>
    <property type="match status" value="1"/>
</dbReference>
<proteinExistence type="inferred from homology"/>
<dbReference type="InterPro" id="IPR028082">
    <property type="entry name" value="Peripla_BP_I"/>
</dbReference>
<dbReference type="KEGG" id="cfem:HCR03_09640"/>
<feature type="signal peptide" evidence="4">
    <location>
        <begin position="1"/>
        <end position="28"/>
    </location>
</feature>
<evidence type="ECO:0000313" key="7">
    <source>
        <dbReference type="Proteomes" id="UP000515909"/>
    </source>
</evidence>
<evidence type="ECO:0000256" key="4">
    <source>
        <dbReference type="SAM" id="SignalP"/>
    </source>
</evidence>
<dbReference type="PANTHER" id="PTHR46847">
    <property type="entry name" value="D-ALLOSE-BINDING PERIPLASMIC PROTEIN-RELATED"/>
    <property type="match status" value="1"/>
</dbReference>
<evidence type="ECO:0000256" key="1">
    <source>
        <dbReference type="ARBA" id="ARBA00004196"/>
    </source>
</evidence>
<keyword evidence="3 4" id="KW-0732">Signal</keyword>
<dbReference type="GO" id="GO:0030246">
    <property type="term" value="F:carbohydrate binding"/>
    <property type="evidence" value="ECO:0007669"/>
    <property type="project" value="UniProtKB-ARBA"/>
</dbReference>
<accession>A0A7G8TFP6</accession>
<organism evidence="6 7">
    <name type="scientific">Caproicibacter fermentans</name>
    <dbReference type="NCBI Taxonomy" id="2576756"/>
    <lineage>
        <taxon>Bacteria</taxon>
        <taxon>Bacillati</taxon>
        <taxon>Bacillota</taxon>
        <taxon>Clostridia</taxon>
        <taxon>Eubacteriales</taxon>
        <taxon>Acutalibacteraceae</taxon>
        <taxon>Caproicibacter</taxon>
    </lineage>
</organism>
<dbReference type="EMBL" id="CP060286">
    <property type="protein sequence ID" value="QNK42437.1"/>
    <property type="molecule type" value="Genomic_DNA"/>
</dbReference>
<dbReference type="Proteomes" id="UP000515909">
    <property type="component" value="Chromosome"/>
</dbReference>
<sequence length="359" mass="37134">MVNILIGGEKMKKIIVALTALSMLLSMAACSSGSSNAASSAAASESASSAAAVSSAVAASGAQASNSGKTVDVSKLTIAYVPTTMNNPFWSAMMSGIKKEMTAKGMDPSKQLVTVDAESDQTKMNNDIYDLINQKVSAIIMAPMDCTACTEALQACADAKIPVINVDTPVDRTDLVVSVIASDNYNAGVQCAKDMMGKLSKGSKIYIMDQPSGTACKQREKGFKDTIGSYFKIDGTSDTEGDTAKSLSAAEDAITADKDLSAFFCINDMGALGCVQACAAAKKSNVLIYGVDGNPGFMSYISKGAATATAAQQPSVVGADAIDTVISHLSGANVNKNIVVPVELISKSNLAKFDITKWQ</sequence>
<evidence type="ECO:0000313" key="6">
    <source>
        <dbReference type="EMBL" id="QNK42437.1"/>
    </source>
</evidence>
<evidence type="ECO:0000256" key="3">
    <source>
        <dbReference type="ARBA" id="ARBA00022729"/>
    </source>
</evidence>
<evidence type="ECO:0000259" key="5">
    <source>
        <dbReference type="Pfam" id="PF13407"/>
    </source>
</evidence>
<dbReference type="InterPro" id="IPR025997">
    <property type="entry name" value="SBP_2_dom"/>
</dbReference>
<dbReference type="AlphaFoldDB" id="A0A7G8TFP6"/>
<reference evidence="6 7" key="1">
    <citation type="submission" date="2020-08" db="EMBL/GenBank/DDBJ databases">
        <title>The isolate Caproiciproducens sp. 7D4C2 produces n-caproate at mildly acidic conditions from hexoses: genome and rBOX comparison with related strains and chain-elongating bacteria.</title>
        <authorList>
            <person name="Esquivel-Elizondo S."/>
            <person name="Bagci C."/>
            <person name="Temovska M."/>
            <person name="Jeon B.S."/>
            <person name="Bessarab I."/>
            <person name="Williams R.B.H."/>
            <person name="Huson D.H."/>
            <person name="Angenent L.T."/>
        </authorList>
    </citation>
    <scope>NUCLEOTIDE SEQUENCE [LARGE SCALE GENOMIC DNA]</scope>
    <source>
        <strain evidence="6 7">7D4C2</strain>
    </source>
</reference>